<keyword evidence="3" id="KW-1185">Reference proteome</keyword>
<dbReference type="AlphaFoldDB" id="A0A1N6YF21"/>
<name>A0A1N6YF21_9FIRM</name>
<evidence type="ECO:0000256" key="1">
    <source>
        <dbReference type="SAM" id="MobiDB-lite"/>
    </source>
</evidence>
<dbReference type="Proteomes" id="UP000185669">
    <property type="component" value="Unassembled WGS sequence"/>
</dbReference>
<dbReference type="EMBL" id="FTNC01000014">
    <property type="protein sequence ID" value="SIR13150.1"/>
    <property type="molecule type" value="Genomic_DNA"/>
</dbReference>
<evidence type="ECO:0000313" key="2">
    <source>
        <dbReference type="EMBL" id="SIR13150.1"/>
    </source>
</evidence>
<protein>
    <submittedName>
        <fullName evidence="2">Uncharacterized protein</fullName>
    </submittedName>
</protein>
<accession>A0A1N6YF21</accession>
<feature type="compositionally biased region" description="Polar residues" evidence="1">
    <location>
        <begin position="10"/>
        <end position="21"/>
    </location>
</feature>
<evidence type="ECO:0000313" key="3">
    <source>
        <dbReference type="Proteomes" id="UP000185669"/>
    </source>
</evidence>
<dbReference type="STRING" id="56779.SAMN05421834_11437"/>
<gene>
    <name evidence="2" type="ORF">SAMN05421834_11437</name>
</gene>
<organism evidence="2 3">
    <name type="scientific">Halanaerobium kushneri</name>
    <dbReference type="NCBI Taxonomy" id="56779"/>
    <lineage>
        <taxon>Bacteria</taxon>
        <taxon>Bacillati</taxon>
        <taxon>Bacillota</taxon>
        <taxon>Clostridia</taxon>
        <taxon>Halanaerobiales</taxon>
        <taxon>Halanaerobiaceae</taxon>
        <taxon>Halanaerobium</taxon>
    </lineage>
</organism>
<sequence length="100" mass="11260">MSEKCGNCGCGSQSPNNCGGSQLTEEELAEILKEKSEHSRKYSVEYRIKLQEMECKAEVLIERIKAYTGVVDAVEFTEEELIISYDDRLITPAEISDLVH</sequence>
<reference evidence="3" key="1">
    <citation type="submission" date="2017-01" db="EMBL/GenBank/DDBJ databases">
        <authorList>
            <person name="Varghese N."/>
            <person name="Submissions S."/>
        </authorList>
    </citation>
    <scope>NUCLEOTIDE SEQUENCE [LARGE SCALE GENOMIC DNA]</scope>
    <source>
        <strain evidence="3">ATCC 700103</strain>
    </source>
</reference>
<dbReference type="OrthoDB" id="2112041at2"/>
<dbReference type="RefSeq" id="WP_076545342.1">
    <property type="nucleotide sequence ID" value="NZ_FTNC01000014.1"/>
</dbReference>
<proteinExistence type="predicted"/>
<feature type="region of interest" description="Disordered" evidence="1">
    <location>
        <begin position="1"/>
        <end position="21"/>
    </location>
</feature>